<dbReference type="AlphaFoldDB" id="A0A066WX39"/>
<organism evidence="2 3">
    <name type="scientific">Colletotrichum sublineola</name>
    <name type="common">Sorghum anthracnose fungus</name>
    <dbReference type="NCBI Taxonomy" id="1173701"/>
    <lineage>
        <taxon>Eukaryota</taxon>
        <taxon>Fungi</taxon>
        <taxon>Dikarya</taxon>
        <taxon>Ascomycota</taxon>
        <taxon>Pezizomycotina</taxon>
        <taxon>Sordariomycetes</taxon>
        <taxon>Hypocreomycetidae</taxon>
        <taxon>Glomerellales</taxon>
        <taxon>Glomerellaceae</taxon>
        <taxon>Colletotrichum</taxon>
        <taxon>Colletotrichum graminicola species complex</taxon>
    </lineage>
</organism>
<reference evidence="3" key="1">
    <citation type="journal article" date="2014" name="Genome Announc.">
        <title>Draft genome sequence of Colletotrichum sublineola, a destructive pathogen of cultivated sorghum.</title>
        <authorList>
            <person name="Baroncelli R."/>
            <person name="Sanz-Martin J.M."/>
            <person name="Rech G.E."/>
            <person name="Sukno S.A."/>
            <person name="Thon M.R."/>
        </authorList>
    </citation>
    <scope>NUCLEOTIDE SEQUENCE [LARGE SCALE GENOMIC DNA]</scope>
    <source>
        <strain evidence="3">TX430BB</strain>
    </source>
</reference>
<comment type="caution">
    <text evidence="2">The sequence shown here is derived from an EMBL/GenBank/DDBJ whole genome shotgun (WGS) entry which is preliminary data.</text>
</comment>
<name>A0A066WX39_COLSU</name>
<keyword evidence="3" id="KW-1185">Reference proteome</keyword>
<gene>
    <name evidence="2" type="ORF">CSUB01_04585</name>
</gene>
<evidence type="ECO:0000313" key="3">
    <source>
        <dbReference type="Proteomes" id="UP000027238"/>
    </source>
</evidence>
<dbReference type="OrthoDB" id="4840460at2759"/>
<evidence type="ECO:0000256" key="1">
    <source>
        <dbReference type="SAM" id="MobiDB-lite"/>
    </source>
</evidence>
<accession>A0A066WX39</accession>
<dbReference type="EMBL" id="JMSE01001561">
    <property type="protein sequence ID" value="KDN59994.1"/>
    <property type="molecule type" value="Genomic_DNA"/>
</dbReference>
<proteinExistence type="predicted"/>
<feature type="region of interest" description="Disordered" evidence="1">
    <location>
        <begin position="185"/>
        <end position="236"/>
    </location>
</feature>
<evidence type="ECO:0000313" key="2">
    <source>
        <dbReference type="EMBL" id="KDN59994.1"/>
    </source>
</evidence>
<dbReference type="Proteomes" id="UP000027238">
    <property type="component" value="Unassembled WGS sequence"/>
</dbReference>
<protein>
    <submittedName>
        <fullName evidence="2">Uncharacterized protein</fullName>
    </submittedName>
</protein>
<sequence>MSQTPKHFVFMVLPPGTRLMGNSAATFLAQVTQPENLETFLCHWINPAPSQQPIETQSTTSFQDYPKVVMLLNRQEIGRLTLWCNRYFTQTEQRLLCTPKIITEFYGLIEDVESMYFGLCQIKHNPQHGLCWWEPPDLGLPFITGVRWTESACQFIRMSSTQTWRPGMDLTGLLDLSLSSGLGSLPTPGSMTPAPQQMGNASFLGGQSLVGHPNGMTNSSRGLPRTVLTEEDVEMK</sequence>
<dbReference type="HOGENOM" id="CLU_1175355_0_0_1"/>